<dbReference type="InterPro" id="IPR023696">
    <property type="entry name" value="Ureohydrolase_dom_sf"/>
</dbReference>
<evidence type="ECO:0000313" key="4">
    <source>
        <dbReference type="EMBL" id="ESR26135.1"/>
    </source>
</evidence>
<dbReference type="InterPro" id="IPR000286">
    <property type="entry name" value="HDACs"/>
</dbReference>
<dbReference type="Proteomes" id="UP000017819">
    <property type="component" value="Unassembled WGS sequence"/>
</dbReference>
<evidence type="ECO:0000313" key="5">
    <source>
        <dbReference type="Proteomes" id="UP000017819"/>
    </source>
</evidence>
<organism evidence="4 5">
    <name type="scientific">Lutibaculum baratangense AMV1</name>
    <dbReference type="NCBI Taxonomy" id="631454"/>
    <lineage>
        <taxon>Bacteria</taxon>
        <taxon>Pseudomonadati</taxon>
        <taxon>Pseudomonadota</taxon>
        <taxon>Alphaproteobacteria</taxon>
        <taxon>Hyphomicrobiales</taxon>
        <taxon>Tepidamorphaceae</taxon>
        <taxon>Lutibaculum</taxon>
    </lineage>
</organism>
<accession>V4RSM7</accession>
<keyword evidence="5" id="KW-1185">Reference proteome</keyword>
<evidence type="ECO:0000256" key="2">
    <source>
        <dbReference type="ARBA" id="ARBA00022801"/>
    </source>
</evidence>
<dbReference type="Pfam" id="PF00850">
    <property type="entry name" value="Hist_deacetyl"/>
    <property type="match status" value="1"/>
</dbReference>
<dbReference type="GO" id="GO:0016787">
    <property type="term" value="F:hydrolase activity"/>
    <property type="evidence" value="ECO:0007669"/>
    <property type="project" value="UniProtKB-KW"/>
</dbReference>
<name>V4RSM7_9HYPH</name>
<dbReference type="CDD" id="cd09993">
    <property type="entry name" value="HDAC_classIV"/>
    <property type="match status" value="1"/>
</dbReference>
<protein>
    <submittedName>
        <fullName evidence="4">Deacetylase</fullName>
    </submittedName>
</protein>
<keyword evidence="2" id="KW-0378">Hydrolase</keyword>
<dbReference type="AlphaFoldDB" id="V4RSM7"/>
<dbReference type="PATRIC" id="fig|631454.5.peg.980"/>
<dbReference type="SUPFAM" id="SSF52768">
    <property type="entry name" value="Arginase/deacetylase"/>
    <property type="match status" value="1"/>
</dbReference>
<dbReference type="PANTHER" id="PTHR10625:SF19">
    <property type="entry name" value="HISTONE DEACETYLASE 12"/>
    <property type="match status" value="1"/>
</dbReference>
<comment type="caution">
    <text evidence="4">The sequence shown here is derived from an EMBL/GenBank/DDBJ whole genome shotgun (WGS) entry which is preliminary data.</text>
</comment>
<reference evidence="4 5" key="1">
    <citation type="journal article" date="2014" name="Genome Announc.">
        <title>Draft Genome Sequence of Lutibaculum baratangense Strain AMV1T, Isolated from a Mud Volcano in Andamans, India.</title>
        <authorList>
            <person name="Singh A."/>
            <person name="Sreenivas A."/>
            <person name="Sathyanarayana Reddy G."/>
            <person name="Pinnaka A.K."/>
            <person name="Shivaji S."/>
        </authorList>
    </citation>
    <scope>NUCLEOTIDE SEQUENCE [LARGE SCALE GENOMIC DNA]</scope>
    <source>
        <strain evidence="4 5">AMV1</strain>
    </source>
</reference>
<dbReference type="InterPro" id="IPR037138">
    <property type="entry name" value="His_deacetylse_dom_sf"/>
</dbReference>
<dbReference type="PRINTS" id="PR01270">
    <property type="entry name" value="HDASUPER"/>
</dbReference>
<dbReference type="PANTHER" id="PTHR10625">
    <property type="entry name" value="HISTONE DEACETYLASE HDAC1-RELATED"/>
    <property type="match status" value="1"/>
</dbReference>
<dbReference type="InterPro" id="IPR023801">
    <property type="entry name" value="His_deacetylse_dom"/>
</dbReference>
<dbReference type="Gene3D" id="3.40.800.20">
    <property type="entry name" value="Histone deacetylase domain"/>
    <property type="match status" value="1"/>
</dbReference>
<feature type="domain" description="Histone deacetylase" evidence="3">
    <location>
        <begin position="28"/>
        <end position="290"/>
    </location>
</feature>
<proteinExistence type="inferred from homology"/>
<comment type="similarity">
    <text evidence="1">Belongs to the histone deacetylase family.</text>
</comment>
<evidence type="ECO:0000256" key="1">
    <source>
        <dbReference type="ARBA" id="ARBA00005947"/>
    </source>
</evidence>
<dbReference type="EMBL" id="AWXZ01000016">
    <property type="protein sequence ID" value="ESR26135.1"/>
    <property type="molecule type" value="Genomic_DNA"/>
</dbReference>
<dbReference type="GO" id="GO:0004407">
    <property type="term" value="F:histone deacetylase activity"/>
    <property type="evidence" value="ECO:0007669"/>
    <property type="project" value="InterPro"/>
</dbReference>
<dbReference type="InterPro" id="IPR044150">
    <property type="entry name" value="HDAC_classIV"/>
</dbReference>
<sequence length="308" mass="32891">MMALPEVPHMKPKVVHHDAIVAQLPAGHRFPMHKYLRLAEVLVEEGVVGPEGFVRPGEAPAEWLALVHDRAYVDAVLGLAVPRERQREIGFPVEATVMRRSRLSVGATVVAARIALEEGIACTTAGGSHHARKAGGAGFCVFNDVAVAARLLVSDGSVGQVLVIDCDVHQGDGTAEIFSGDDSVFTFSIHAERNYPALKVPGDLDVGLPDGTGDEAYLEALAEILPQLLDRVAPDIVFYNAGVDPHREDRLGRLSLTDEGLAERDRRVVGLVRERDIPLAGVIGGGYSTDLDALARRHAGLHRAAALG</sequence>
<gene>
    <name evidence="4" type="ORF">N177_0994</name>
</gene>
<evidence type="ECO:0000259" key="3">
    <source>
        <dbReference type="Pfam" id="PF00850"/>
    </source>
</evidence>
<dbReference type="STRING" id="631454.N177_0994"/>
<dbReference type="eggNOG" id="COG0123">
    <property type="taxonomic scope" value="Bacteria"/>
</dbReference>
<dbReference type="GO" id="GO:0040029">
    <property type="term" value="P:epigenetic regulation of gene expression"/>
    <property type="evidence" value="ECO:0007669"/>
    <property type="project" value="TreeGrafter"/>
</dbReference>